<dbReference type="Gene3D" id="1.10.10.10">
    <property type="entry name" value="Winged helix-like DNA-binding domain superfamily/Winged helix DNA-binding domain"/>
    <property type="match status" value="1"/>
</dbReference>
<dbReference type="InterPro" id="IPR036390">
    <property type="entry name" value="WH_DNA-bd_sf"/>
</dbReference>
<dbReference type="STRING" id="1076551.HA48_20335"/>
<accession>A0A1X1CVW8</accession>
<reference evidence="5 6" key="1">
    <citation type="journal article" date="2017" name="Antonie Van Leeuwenhoek">
        <title>Phylogenomic resolution of the bacterial genus Pantoea and its relationship with Erwinia and Tatumella.</title>
        <authorList>
            <person name="Palmer M."/>
            <person name="Steenkamp E.T."/>
            <person name="Coetzee M.P."/>
            <person name="Chan W.Y."/>
            <person name="van Zyl E."/>
            <person name="De Maayer P."/>
            <person name="Coutinho T.A."/>
            <person name="Blom J."/>
            <person name="Smits T.H."/>
            <person name="Duffy B."/>
            <person name="Venter S.N."/>
        </authorList>
    </citation>
    <scope>NUCLEOTIDE SEQUENCE [LARGE SCALE GENOMIC DNA]</scope>
    <source>
        <strain evidence="5 6">LMG 26277</strain>
    </source>
</reference>
<gene>
    <name evidence="5" type="ORF">HA48_20335</name>
</gene>
<evidence type="ECO:0000256" key="3">
    <source>
        <dbReference type="ARBA" id="ARBA00023163"/>
    </source>
</evidence>
<dbReference type="Proteomes" id="UP000193104">
    <property type="component" value="Unassembled WGS sequence"/>
</dbReference>
<evidence type="ECO:0000256" key="2">
    <source>
        <dbReference type="ARBA" id="ARBA00023015"/>
    </source>
</evidence>
<dbReference type="InterPro" id="IPR000847">
    <property type="entry name" value="LysR_HTH_N"/>
</dbReference>
<dbReference type="GO" id="GO:0000976">
    <property type="term" value="F:transcription cis-regulatory region binding"/>
    <property type="evidence" value="ECO:0007669"/>
    <property type="project" value="TreeGrafter"/>
</dbReference>
<evidence type="ECO:0000313" key="6">
    <source>
        <dbReference type="Proteomes" id="UP000193104"/>
    </source>
</evidence>
<dbReference type="PANTHER" id="PTHR30126:SF22">
    <property type="entry name" value="HTH-TYPE TRANSCRIPTIONAL REGULATOR YHAJ-RELATED"/>
    <property type="match status" value="1"/>
</dbReference>
<evidence type="ECO:0000313" key="5">
    <source>
        <dbReference type="EMBL" id="ORM68535.1"/>
    </source>
</evidence>
<keyword evidence="2" id="KW-0805">Transcription regulation</keyword>
<dbReference type="PROSITE" id="PS50931">
    <property type="entry name" value="HTH_LYSR"/>
    <property type="match status" value="1"/>
</dbReference>
<comment type="similarity">
    <text evidence="1">Belongs to the LysR transcriptional regulatory family.</text>
</comment>
<dbReference type="RefSeq" id="WP_128602994.1">
    <property type="nucleotide sequence ID" value="NZ_MLFS01000088.1"/>
</dbReference>
<dbReference type="Pfam" id="PF00126">
    <property type="entry name" value="HTH_1"/>
    <property type="match status" value="1"/>
</dbReference>
<proteinExistence type="inferred from homology"/>
<keyword evidence="6" id="KW-1185">Reference proteome</keyword>
<organism evidence="5 6">
    <name type="scientific">Pantoea wallisii</name>
    <dbReference type="NCBI Taxonomy" id="1076551"/>
    <lineage>
        <taxon>Bacteria</taxon>
        <taxon>Pseudomonadati</taxon>
        <taxon>Pseudomonadota</taxon>
        <taxon>Gammaproteobacteria</taxon>
        <taxon>Enterobacterales</taxon>
        <taxon>Erwiniaceae</taxon>
        <taxon>Pantoea</taxon>
    </lineage>
</organism>
<dbReference type="SUPFAM" id="SSF46785">
    <property type="entry name" value="Winged helix' DNA-binding domain"/>
    <property type="match status" value="1"/>
</dbReference>
<name>A0A1X1CVW8_9GAMM</name>
<comment type="caution">
    <text evidence="5">The sequence shown here is derived from an EMBL/GenBank/DDBJ whole genome shotgun (WGS) entry which is preliminary data.</text>
</comment>
<keyword evidence="3" id="KW-0804">Transcription</keyword>
<dbReference type="PANTHER" id="PTHR30126">
    <property type="entry name" value="HTH-TYPE TRANSCRIPTIONAL REGULATOR"/>
    <property type="match status" value="1"/>
</dbReference>
<dbReference type="OrthoDB" id="646694at2"/>
<dbReference type="AlphaFoldDB" id="A0A1X1CVW8"/>
<sequence>MTYVARKIDYFIAVAQEGSLTAAANKRFVTVPPVCKLIAELEEEVGKKLFSRKGRGMELTDEGKKLYNALITPYNTINEAFLEINAKKVVRFDIYGPFPTFLEDICHYNFRPESGCDIEVTRKRDADDKEKVSNADFIYRTSSLNDLVNFSTIMAKENAMILHSCNIKQEEVFNLPFIQNPNLAETDVYKQIHNKLVLLGYNDKVISIDNEDLRRDIVRRGDGISLITQSFVRAIHPDKLNVLEVEALCGVFTHYIYIKNSGLVSYESIRGLLSAISYLDWE</sequence>
<dbReference type="InterPro" id="IPR036388">
    <property type="entry name" value="WH-like_DNA-bd_sf"/>
</dbReference>
<evidence type="ECO:0000259" key="4">
    <source>
        <dbReference type="PROSITE" id="PS50931"/>
    </source>
</evidence>
<dbReference type="GO" id="GO:0003700">
    <property type="term" value="F:DNA-binding transcription factor activity"/>
    <property type="evidence" value="ECO:0007669"/>
    <property type="project" value="InterPro"/>
</dbReference>
<dbReference type="EMBL" id="MLFS01000088">
    <property type="protein sequence ID" value="ORM68535.1"/>
    <property type="molecule type" value="Genomic_DNA"/>
</dbReference>
<protein>
    <recommendedName>
        <fullName evidence="4">HTH lysR-type domain-containing protein</fullName>
    </recommendedName>
</protein>
<feature type="domain" description="HTH lysR-type" evidence="4">
    <location>
        <begin position="1"/>
        <end position="60"/>
    </location>
</feature>
<evidence type="ECO:0000256" key="1">
    <source>
        <dbReference type="ARBA" id="ARBA00009437"/>
    </source>
</evidence>